<dbReference type="SUPFAM" id="SSF53448">
    <property type="entry name" value="Nucleotide-diphospho-sugar transferases"/>
    <property type="match status" value="1"/>
</dbReference>
<accession>A0A929PXM2</accession>
<dbReference type="GO" id="GO:0016266">
    <property type="term" value="P:protein O-linked glycosylation via N-acetyl-galactosamine"/>
    <property type="evidence" value="ECO:0007669"/>
    <property type="project" value="TreeGrafter"/>
</dbReference>
<dbReference type="InterPro" id="IPR052463">
    <property type="entry name" value="O-linked_mannose_GnT"/>
</dbReference>
<dbReference type="Proteomes" id="UP000622475">
    <property type="component" value="Unassembled WGS sequence"/>
</dbReference>
<dbReference type="PANTHER" id="PTHR46396">
    <property type="entry name" value="PROTEIN O-LINKED-MANNOSE BETA-1,2-N-ACETYLGLUCOSAMINYLTRANSFERASE 1"/>
    <property type="match status" value="1"/>
</dbReference>
<dbReference type="Gene3D" id="3.90.550.10">
    <property type="entry name" value="Spore Coat Polysaccharide Biosynthesis Protein SpsA, Chain A"/>
    <property type="match status" value="1"/>
</dbReference>
<dbReference type="GO" id="GO:0047223">
    <property type="term" value="F:beta-1,3-galactosyl-O-glycosyl-glycoprotein beta-1,3-N-acetylglucosaminyltransferase activity"/>
    <property type="evidence" value="ECO:0007669"/>
    <property type="project" value="TreeGrafter"/>
</dbReference>
<comment type="caution">
    <text evidence="1">The sequence shown here is derived from an EMBL/GenBank/DDBJ whole genome shotgun (WGS) entry which is preliminary data.</text>
</comment>
<protein>
    <submittedName>
        <fullName evidence="1">Glycosyltransferase</fullName>
    </submittedName>
</protein>
<dbReference type="EMBL" id="JADFFL010000003">
    <property type="protein sequence ID" value="MBE9662407.1"/>
    <property type="molecule type" value="Genomic_DNA"/>
</dbReference>
<dbReference type="PANTHER" id="PTHR46396:SF2">
    <property type="entry name" value="ILEI_PANDER DOMAIN-CONTAINING PROTEIN"/>
    <property type="match status" value="1"/>
</dbReference>
<reference evidence="1" key="1">
    <citation type="submission" date="2020-10" db="EMBL/GenBank/DDBJ databases">
        <title>Mucilaginibacter mali sp. nov., isolated from rhizosphere soil of apple orchard.</title>
        <authorList>
            <person name="Lee J.-S."/>
            <person name="Kim H.S."/>
            <person name="Kim J.-S."/>
        </authorList>
    </citation>
    <scope>NUCLEOTIDE SEQUENCE</scope>
    <source>
        <strain evidence="1">KCTC 22746</strain>
    </source>
</reference>
<sequence length="304" mass="35766">MFAPIVFFTYKRLTSVQKVIASLQKCQYVDQTEIYIFSDGPKTRAEVDKVNAVREYLRTIKGFKKVVLKFSDVNKGLATSIIEGITNIFQDNEAVIVLEDDLVVSKNFLAYMNQGIDYYKYNKKIFSISGYNIPMKVSSSYPYDIYLTYRSSSWGWASWRDRWETIDWEVKDYDEFRRSKDLKKAFNKGGSDLTRMLRRQRMGQVNSWAIRWCYHQFKTNTYCVYPIVSKVKNIGFDITASNSNSYDRYNSPIDVSDKTQFKFLPEVKQDATLQKKFSNFYSIRSRIIGRLKTYLFRGGFLSNR</sequence>
<organism evidence="1 2">
    <name type="scientific">Mucilaginibacter myungsuensis</name>
    <dbReference type="NCBI Taxonomy" id="649104"/>
    <lineage>
        <taxon>Bacteria</taxon>
        <taxon>Pseudomonadati</taxon>
        <taxon>Bacteroidota</taxon>
        <taxon>Sphingobacteriia</taxon>
        <taxon>Sphingobacteriales</taxon>
        <taxon>Sphingobacteriaceae</taxon>
        <taxon>Mucilaginibacter</taxon>
    </lineage>
</organism>
<name>A0A929PXM2_9SPHI</name>
<dbReference type="RefSeq" id="WP_194111577.1">
    <property type="nucleotide sequence ID" value="NZ_JADFFL010000003.1"/>
</dbReference>
<dbReference type="AlphaFoldDB" id="A0A929PXM2"/>
<proteinExistence type="predicted"/>
<gene>
    <name evidence="1" type="ORF">IRJ16_10970</name>
</gene>
<evidence type="ECO:0000313" key="1">
    <source>
        <dbReference type="EMBL" id="MBE9662407.1"/>
    </source>
</evidence>
<dbReference type="InterPro" id="IPR029044">
    <property type="entry name" value="Nucleotide-diphossugar_trans"/>
</dbReference>
<evidence type="ECO:0000313" key="2">
    <source>
        <dbReference type="Proteomes" id="UP000622475"/>
    </source>
</evidence>
<keyword evidence="2" id="KW-1185">Reference proteome</keyword>